<comment type="caution">
    <text evidence="2">The sequence shown here is derived from an EMBL/GenBank/DDBJ whole genome shotgun (WGS) entry which is preliminary data.</text>
</comment>
<keyword evidence="1" id="KW-1133">Transmembrane helix</keyword>
<accession>A0ABN2HF71</accession>
<protein>
    <recommendedName>
        <fullName evidence="4">DUF4190 domain-containing protein</fullName>
    </recommendedName>
</protein>
<name>A0ABN2HF71_9ACTN</name>
<keyword evidence="3" id="KW-1185">Reference proteome</keyword>
<feature type="transmembrane region" description="Helical" evidence="1">
    <location>
        <begin position="21"/>
        <end position="39"/>
    </location>
</feature>
<reference evidence="2 3" key="1">
    <citation type="journal article" date="2019" name="Int. J. Syst. Evol. Microbiol.">
        <title>The Global Catalogue of Microorganisms (GCM) 10K type strain sequencing project: providing services to taxonomists for standard genome sequencing and annotation.</title>
        <authorList>
            <consortium name="The Broad Institute Genomics Platform"/>
            <consortium name="The Broad Institute Genome Sequencing Center for Infectious Disease"/>
            <person name="Wu L."/>
            <person name="Ma J."/>
        </authorList>
    </citation>
    <scope>NUCLEOTIDE SEQUENCE [LARGE SCALE GENOMIC DNA]</scope>
    <source>
        <strain evidence="2 3">JCM 16001</strain>
    </source>
</reference>
<evidence type="ECO:0000313" key="2">
    <source>
        <dbReference type="EMBL" id="GAA1686959.1"/>
    </source>
</evidence>
<feature type="transmembrane region" description="Helical" evidence="1">
    <location>
        <begin position="76"/>
        <end position="97"/>
    </location>
</feature>
<evidence type="ECO:0000313" key="3">
    <source>
        <dbReference type="Proteomes" id="UP001499851"/>
    </source>
</evidence>
<dbReference type="RefSeq" id="WP_344489593.1">
    <property type="nucleotide sequence ID" value="NZ_BAAAQF010000017.1"/>
</dbReference>
<organism evidence="2 3">
    <name type="scientific">Glycomyces endophyticus</name>
    <dbReference type="NCBI Taxonomy" id="480996"/>
    <lineage>
        <taxon>Bacteria</taxon>
        <taxon>Bacillati</taxon>
        <taxon>Actinomycetota</taxon>
        <taxon>Actinomycetes</taxon>
        <taxon>Glycomycetales</taxon>
        <taxon>Glycomycetaceae</taxon>
        <taxon>Glycomyces</taxon>
    </lineage>
</organism>
<keyword evidence="1" id="KW-0812">Transmembrane</keyword>
<feature type="transmembrane region" description="Helical" evidence="1">
    <location>
        <begin position="45"/>
        <end position="64"/>
    </location>
</feature>
<dbReference type="EMBL" id="BAAAQF010000017">
    <property type="protein sequence ID" value="GAA1686959.1"/>
    <property type="molecule type" value="Genomic_DNA"/>
</dbReference>
<dbReference type="Proteomes" id="UP001499851">
    <property type="component" value="Unassembled WGS sequence"/>
</dbReference>
<keyword evidence="1" id="KW-0472">Membrane</keyword>
<evidence type="ECO:0008006" key="4">
    <source>
        <dbReference type="Google" id="ProtNLM"/>
    </source>
</evidence>
<proteinExistence type="predicted"/>
<evidence type="ECO:0000256" key="1">
    <source>
        <dbReference type="SAM" id="Phobius"/>
    </source>
</evidence>
<gene>
    <name evidence="2" type="ORF">GCM10009830_38090</name>
</gene>
<sequence length="134" mass="13977">MAYPPAPAPVPQPAPVKQGNGFGVTALVLGIIAIAGFWIPVLNVISIILGALALIFGIVALVVAGNRGGKGKGSGWTGIILGVLAIATSIIWNIVFFNAAGDVLDEEWQQACDDAGLTEEECGDWEDWESYETP</sequence>